<keyword evidence="5" id="KW-1185">Reference proteome</keyword>
<organism evidence="4 5">
    <name type="scientific">Syncephalastrum racemosum</name>
    <name type="common">Filamentous fungus</name>
    <dbReference type="NCBI Taxonomy" id="13706"/>
    <lineage>
        <taxon>Eukaryota</taxon>
        <taxon>Fungi</taxon>
        <taxon>Fungi incertae sedis</taxon>
        <taxon>Mucoromycota</taxon>
        <taxon>Mucoromycotina</taxon>
        <taxon>Mucoromycetes</taxon>
        <taxon>Mucorales</taxon>
        <taxon>Syncephalastraceae</taxon>
        <taxon>Syncephalastrum</taxon>
    </lineage>
</organism>
<dbReference type="InterPro" id="IPR019328">
    <property type="entry name" value="PIGH-H_dom"/>
</dbReference>
<dbReference type="GO" id="GO:0016740">
    <property type="term" value="F:transferase activity"/>
    <property type="evidence" value="ECO:0007669"/>
    <property type="project" value="UniProtKB-KW"/>
</dbReference>
<evidence type="ECO:0000259" key="3">
    <source>
        <dbReference type="Pfam" id="PF10181"/>
    </source>
</evidence>
<dbReference type="EMBL" id="MCGN01000002">
    <property type="protein sequence ID" value="ORZ01202.1"/>
    <property type="molecule type" value="Genomic_DNA"/>
</dbReference>
<dbReference type="OMA" id="TIHHESL"/>
<comment type="caution">
    <text evidence="4">The sequence shown here is derived from an EMBL/GenBank/DDBJ whole genome shotgun (WGS) entry which is preliminary data.</text>
</comment>
<dbReference type="InParanoid" id="A0A1X2HPG9"/>
<dbReference type="OrthoDB" id="6256716at2759"/>
<dbReference type="PANTHER" id="PTHR15231">
    <property type="entry name" value="PHOSPHATIDYLINOSITOL N-ACETYLGLUCOSAMINYLTRANSFERASE SUBUNIT H"/>
    <property type="match status" value="1"/>
</dbReference>
<proteinExistence type="inferred from homology"/>
<feature type="domain" description="Phosphatidylinositol N-acetylglucosaminyltransferase subunit H conserved" evidence="3">
    <location>
        <begin position="88"/>
        <end position="150"/>
    </location>
</feature>
<dbReference type="UniPathway" id="UPA00196"/>
<dbReference type="GO" id="GO:0000506">
    <property type="term" value="C:glycosylphosphatidylinositol-N-acetylglucosaminyltransferase (GPI-GnT) complex"/>
    <property type="evidence" value="ECO:0007669"/>
    <property type="project" value="InterPro"/>
</dbReference>
<dbReference type="FunCoup" id="A0A1X2HPG9">
    <property type="interactions" value="78"/>
</dbReference>
<keyword evidence="4" id="KW-0808">Transferase</keyword>
<dbReference type="InterPro" id="IPR044215">
    <property type="entry name" value="PIG-H"/>
</dbReference>
<protein>
    <submittedName>
        <fullName evidence="4">GPI-GlcNAc transferase complex, PIG-H component-domain-containing protein</fullName>
    </submittedName>
</protein>
<evidence type="ECO:0000256" key="1">
    <source>
        <dbReference type="ARBA" id="ARBA00004687"/>
    </source>
</evidence>
<sequence length="187" mass="21470">MSDESDTTSILTCRDLPGSFAREYIVSSASPFFGATDLILVTLSAFLRLLLPLPHTIGDLCINDYYYWPGACVLWLWLKSRVVKEEGILVMRDVGIQVRTTYWGGRSELLFIDKHKIDDIVINEGITMWQIKSYLAILIKNQDKMVVVFEHLLPRLRPVLLQVLWGTRAVMFSQRTHLDALKERDAI</sequence>
<dbReference type="PANTHER" id="PTHR15231:SF1">
    <property type="entry name" value="PHOSPHATIDYLINOSITOL N-ACETYLGLUCOSAMINYLTRANSFERASE SUBUNIT H"/>
    <property type="match status" value="1"/>
</dbReference>
<accession>A0A1X2HPG9</accession>
<dbReference type="Pfam" id="PF10181">
    <property type="entry name" value="PIG-H"/>
    <property type="match status" value="1"/>
</dbReference>
<dbReference type="GO" id="GO:0006506">
    <property type="term" value="P:GPI anchor biosynthetic process"/>
    <property type="evidence" value="ECO:0007669"/>
    <property type="project" value="UniProtKB-UniPathway"/>
</dbReference>
<comment type="similarity">
    <text evidence="2">Belongs to the PIGH family.</text>
</comment>
<dbReference type="AlphaFoldDB" id="A0A1X2HPG9"/>
<evidence type="ECO:0000313" key="4">
    <source>
        <dbReference type="EMBL" id="ORZ01202.1"/>
    </source>
</evidence>
<reference evidence="4 5" key="1">
    <citation type="submission" date="2016-07" db="EMBL/GenBank/DDBJ databases">
        <title>Pervasive Adenine N6-methylation of Active Genes in Fungi.</title>
        <authorList>
            <consortium name="DOE Joint Genome Institute"/>
            <person name="Mondo S.J."/>
            <person name="Dannebaum R.O."/>
            <person name="Kuo R.C."/>
            <person name="Labutti K."/>
            <person name="Haridas S."/>
            <person name="Kuo A."/>
            <person name="Salamov A."/>
            <person name="Ahrendt S.R."/>
            <person name="Lipzen A."/>
            <person name="Sullivan W."/>
            <person name="Andreopoulos W.B."/>
            <person name="Clum A."/>
            <person name="Lindquist E."/>
            <person name="Daum C."/>
            <person name="Ramamoorthy G.K."/>
            <person name="Gryganskyi A."/>
            <person name="Culley D."/>
            <person name="Magnuson J.K."/>
            <person name="James T.Y."/>
            <person name="O'Malley M.A."/>
            <person name="Stajich J.E."/>
            <person name="Spatafora J.W."/>
            <person name="Visel A."/>
            <person name="Grigoriev I.V."/>
        </authorList>
    </citation>
    <scope>NUCLEOTIDE SEQUENCE [LARGE SCALE GENOMIC DNA]</scope>
    <source>
        <strain evidence="4 5">NRRL 2496</strain>
    </source>
</reference>
<name>A0A1X2HPG9_SYNRA</name>
<dbReference type="Proteomes" id="UP000242180">
    <property type="component" value="Unassembled WGS sequence"/>
</dbReference>
<gene>
    <name evidence="4" type="ORF">BCR43DRAFT_502793</name>
</gene>
<evidence type="ECO:0000313" key="5">
    <source>
        <dbReference type="Proteomes" id="UP000242180"/>
    </source>
</evidence>
<dbReference type="STRING" id="13706.A0A1X2HPG9"/>
<evidence type="ECO:0000256" key="2">
    <source>
        <dbReference type="ARBA" id="ARBA00009610"/>
    </source>
</evidence>
<comment type="pathway">
    <text evidence="1">Glycolipid biosynthesis; glycosylphosphatidylinositol-anchor biosynthesis.</text>
</comment>